<feature type="region of interest" description="Disordered" evidence="5">
    <location>
        <begin position="524"/>
        <end position="552"/>
    </location>
</feature>
<evidence type="ECO:0000256" key="3">
    <source>
        <dbReference type="ARBA" id="ARBA00023054"/>
    </source>
</evidence>
<comment type="similarity">
    <text evidence="2">Belongs to the RmuC family.</text>
</comment>
<keyword evidence="4" id="KW-0233">DNA recombination</keyword>
<keyword evidence="3" id="KW-0175">Coiled coil</keyword>
<evidence type="ECO:0000256" key="1">
    <source>
        <dbReference type="ARBA" id="ARBA00003416"/>
    </source>
</evidence>
<evidence type="ECO:0000313" key="7">
    <source>
        <dbReference type="Proteomes" id="UP001569963"/>
    </source>
</evidence>
<evidence type="ECO:0000256" key="4">
    <source>
        <dbReference type="ARBA" id="ARBA00023172"/>
    </source>
</evidence>
<gene>
    <name evidence="6" type="primary">rmuC</name>
    <name evidence="6" type="ORF">SM611_03900</name>
</gene>
<feature type="region of interest" description="Disordered" evidence="5">
    <location>
        <begin position="33"/>
        <end position="64"/>
    </location>
</feature>
<comment type="function">
    <text evidence="1">Involved in DNA recombination.</text>
</comment>
<keyword evidence="7" id="KW-1185">Reference proteome</keyword>
<dbReference type="EMBL" id="JAXCEI010000001">
    <property type="protein sequence ID" value="MFA1538062.1"/>
    <property type="molecule type" value="Genomic_DNA"/>
</dbReference>
<dbReference type="RefSeq" id="WP_371947386.1">
    <property type="nucleotide sequence ID" value="NZ_JAXCEI010000001.1"/>
</dbReference>
<dbReference type="Pfam" id="PF02646">
    <property type="entry name" value="RmuC"/>
    <property type="match status" value="1"/>
</dbReference>
<evidence type="ECO:0000256" key="2">
    <source>
        <dbReference type="ARBA" id="ARBA00009840"/>
    </source>
</evidence>
<reference evidence="6 7" key="1">
    <citation type="submission" date="2023-11" db="EMBL/GenBank/DDBJ databases">
        <title>Actinomadura monticuli sp. nov., isolated from volcanic ash.</title>
        <authorList>
            <person name="Lee S.D."/>
            <person name="Yang H."/>
            <person name="Kim I.S."/>
        </authorList>
    </citation>
    <scope>NUCLEOTIDE SEQUENCE [LARGE SCALE GENOMIC DNA]</scope>
    <source>
        <strain evidence="6 7">DLS-62</strain>
    </source>
</reference>
<comment type="caution">
    <text evidence="6">The sequence shown here is derived from an EMBL/GenBank/DDBJ whole genome shotgun (WGS) entry which is preliminary data.</text>
</comment>
<accession>A0ABV4Q5Y3</accession>
<dbReference type="Proteomes" id="UP001569963">
    <property type="component" value="Unassembled WGS sequence"/>
</dbReference>
<organism evidence="6 7">
    <name type="scientific">Actinomadura monticuli</name>
    <dbReference type="NCBI Taxonomy" id="3097367"/>
    <lineage>
        <taxon>Bacteria</taxon>
        <taxon>Bacillati</taxon>
        <taxon>Actinomycetota</taxon>
        <taxon>Actinomycetes</taxon>
        <taxon>Streptosporangiales</taxon>
        <taxon>Thermomonosporaceae</taxon>
        <taxon>Actinomadura</taxon>
    </lineage>
</organism>
<evidence type="ECO:0000313" key="6">
    <source>
        <dbReference type="EMBL" id="MFA1538062.1"/>
    </source>
</evidence>
<sequence length="552" mass="61434">MSAVLCLVSGAVFGIIGYLLAYSRAGAERSRVKADRKVAEEQRDHARAQVDELRSERDEARKSADEAKASLVGLSAKFSEKVDRAARLETELKVTQEKLQAAERDLALMTTSAEESVRQLRSLEDDMHRQGQVEAELQSALNERKRELEEFKQDLAVARQECEGLRQQQATVDAARKELDQLRKETSEKQTEQFEALVTKALDASQAKLASTASEKLGVTGRAVNEKLQEIDRHLQEFSTTRSKSEVELGTQLKMLADENVKSREQTRVLADALRKPQVRGQWGELQLKRTVELANMKEHCDFTVQHSVDGDDGQLRPDMVVHLAGGKRVVVDAKVPLEAFLNALEASDEAARERRMAEHAKQVRKHVDSLAGKAYYSKVAGSPEFVIMYLPNEALLQAALDNDPRLVEYAAEKRIVLATPTVLIAMLRTVATAWTQAALQENLRQVHDLGRELHERLITMATHLRDLGRSLDNSVAAFNKVIGSLEGRVMVTARRFEDLKVVEGHLEPLAPVDASARPLKRPELLEAAAAEPPVRPVEDTEEELGESSETA</sequence>
<name>A0ABV4Q5Y3_9ACTN</name>
<evidence type="ECO:0000256" key="5">
    <source>
        <dbReference type="SAM" id="MobiDB-lite"/>
    </source>
</evidence>
<proteinExistence type="inferred from homology"/>
<dbReference type="PANTHER" id="PTHR30563">
    <property type="entry name" value="DNA RECOMBINATION PROTEIN RMUC"/>
    <property type="match status" value="1"/>
</dbReference>
<dbReference type="InterPro" id="IPR003798">
    <property type="entry name" value="DNA_recombination_RmuC"/>
</dbReference>
<protein>
    <submittedName>
        <fullName evidence="6">DNA recombination protein RmuC</fullName>
    </submittedName>
</protein>
<feature type="compositionally biased region" description="Acidic residues" evidence="5">
    <location>
        <begin position="540"/>
        <end position="552"/>
    </location>
</feature>
<dbReference type="PANTHER" id="PTHR30563:SF0">
    <property type="entry name" value="DNA RECOMBINATION PROTEIN RMUC"/>
    <property type="match status" value="1"/>
</dbReference>